<dbReference type="Proteomes" id="UP000276417">
    <property type="component" value="Chromosome 1"/>
</dbReference>
<organism evidence="2 3">
    <name type="scientific">Deinococcus psychrotolerans</name>
    <dbReference type="NCBI Taxonomy" id="2489213"/>
    <lineage>
        <taxon>Bacteria</taxon>
        <taxon>Thermotogati</taxon>
        <taxon>Deinococcota</taxon>
        <taxon>Deinococci</taxon>
        <taxon>Deinococcales</taxon>
        <taxon>Deinococcaceae</taxon>
        <taxon>Deinococcus</taxon>
    </lineage>
</organism>
<name>A0A3G8YAX4_9DEIO</name>
<proteinExistence type="predicted"/>
<dbReference type="OrthoDB" id="28717at2"/>
<dbReference type="InterPro" id="IPR013783">
    <property type="entry name" value="Ig-like_fold"/>
</dbReference>
<dbReference type="Gene3D" id="2.60.40.10">
    <property type="entry name" value="Immunoglobulins"/>
    <property type="match status" value="1"/>
</dbReference>
<dbReference type="AlphaFoldDB" id="A0A3G8YAX4"/>
<accession>A0A3G8YAX4</accession>
<keyword evidence="3" id="KW-1185">Reference proteome</keyword>
<evidence type="ECO:0000313" key="2">
    <source>
        <dbReference type="EMBL" id="AZI42539.1"/>
    </source>
</evidence>
<gene>
    <name evidence="2" type="ORF">EHF33_07095</name>
</gene>
<sequence length="1182" mass="124448">MSSLRVLSLLMAGTLALGVAQAQMPVPAVPQPEVQRLEVSAPSRTLVNTSADLSFTLNNLGEAPAQLTLLLDADASVVLGSSSLDVTLQPHEVRVLRVTATPSQVGTFQVRGRVVAQGTPAEGLAEENVQAQTSSSLEVLPALRAARESDLSLPFRVSQEALSVVVAQRLPQGTVYRPGSSALAEEPLTDPKVGQDNMLYWTVSLPPADPALPRGAQRSFVLRYKVSHSGDLPVLAAPALQARFPGNTDVALVGQIDAQDLAKASQSEAASVNPGVIKLPLDGTVFRDRSRISVVLEGSDTTNLSATLNGQPLPEDALGKTVTDPKNHSVHLEYFGLPLQEGKNVLEVAGEQVTVFLAGAPVHLEAEPKQIVADGFTPLEIRLSAVDKSGTTGRDGFMTVDSNLEVLDPDANPTESNYQVQLVNGVGILHLRPQAVPTRLNLKLAIGELRRDVSFDVRPNATQVGIGTLSATVGLQPFSVGVTGRGYYEGPLAGGKLYVAGAAEYQARSAAGSWQTTTSGGRLPTNETTVDGYTVYGDSSSASVPLQGIDPLALRYEHPRFQVSYGQVALPITTLAAGGGYTALTAETKGDVKFSGFVAAVPSSTVQKTLTPDGTRLLKIGEAVEYGSEHLVLVTTDRTTGVELSRKPLTWLVEYTLDADSGVLEFVRPLTSTDEQLNPQSLELTYRTTDPLGHRYVIGGAQVKTTQGPFSASAAIVSLRQDGDHNTVTFGTRLNYTQGTNTAEAYLAYAHGVQATLSAQTQTQALSVSARARTQSEGYDGVGKGSVGTDVAVDASYKVTPQFSVQASGLYGQTPSGNNASLSASANYTLAPFTVGAGLRQQLLSNPATFVTAKAAYNGPKLGAEVSHAQVLSGQGDPQTQFSVRYALTPQLSLKLTDVLTWGKSNQAALGVENKFGNTTLSANYELPSSGGQGNRARFGANTQVPITDRLSANVQAAYSADLAQGKNTTEGGVDLSYRGDQFTASAGISANLPSDGDAKLVYKGGLSSSIGRVWTLAADATSERSAVSGNRLTVSAALRDGLLEGLAYVRYADGSLKGNSTGSGEVTSQIGLTYRKPQFQVRGALNTLDTLGVDHGLLIQPQLGGTLYLTDWLGMGVYGRALYQPGLQQVQWGLGLEGTVRVFDGTWATLGYNPTGFNGIGSDTHQGFYLRLDLLLQENNR</sequence>
<feature type="chain" id="PRO_5017972915" evidence="1">
    <location>
        <begin position="23"/>
        <end position="1182"/>
    </location>
</feature>
<feature type="signal peptide" evidence="1">
    <location>
        <begin position="1"/>
        <end position="22"/>
    </location>
</feature>
<dbReference type="EMBL" id="CP034183">
    <property type="protein sequence ID" value="AZI42539.1"/>
    <property type="molecule type" value="Genomic_DNA"/>
</dbReference>
<dbReference type="RefSeq" id="WP_124869330.1">
    <property type="nucleotide sequence ID" value="NZ_CP034183.1"/>
</dbReference>
<keyword evidence="1" id="KW-0732">Signal</keyword>
<evidence type="ECO:0000256" key="1">
    <source>
        <dbReference type="SAM" id="SignalP"/>
    </source>
</evidence>
<dbReference type="SUPFAM" id="SSF56935">
    <property type="entry name" value="Porins"/>
    <property type="match status" value="1"/>
</dbReference>
<reference evidence="2 3" key="1">
    <citation type="submission" date="2018-11" db="EMBL/GenBank/DDBJ databases">
        <title>Deinococcus shelandsis sp. nov., isolated from South Shetland Islands soil of Antarctica.</title>
        <authorList>
            <person name="Tian J."/>
        </authorList>
    </citation>
    <scope>NUCLEOTIDE SEQUENCE [LARGE SCALE GENOMIC DNA]</scope>
    <source>
        <strain evidence="2 3">S14-83T</strain>
    </source>
</reference>
<dbReference type="KEGG" id="dph:EHF33_07095"/>
<evidence type="ECO:0000313" key="3">
    <source>
        <dbReference type="Proteomes" id="UP000276417"/>
    </source>
</evidence>
<protein>
    <submittedName>
        <fullName evidence="2">Uncharacterized protein</fullName>
    </submittedName>
</protein>